<evidence type="ECO:0000313" key="3">
    <source>
        <dbReference type="EMBL" id="QOV88932.1"/>
    </source>
</evidence>
<dbReference type="Proteomes" id="UP000593765">
    <property type="component" value="Chromosome"/>
</dbReference>
<reference evidence="3 4" key="1">
    <citation type="submission" date="2020-10" db="EMBL/GenBank/DDBJ databases">
        <title>Wide distribution of Phycisphaera-like planctomycetes from WD2101 soil group in peatlands and genome analysis of the first cultivated representative.</title>
        <authorList>
            <person name="Dedysh S.N."/>
            <person name="Beletsky A.V."/>
            <person name="Ivanova A."/>
            <person name="Kulichevskaya I.S."/>
            <person name="Suzina N.E."/>
            <person name="Philippov D.A."/>
            <person name="Rakitin A.L."/>
            <person name="Mardanov A.V."/>
            <person name="Ravin N.V."/>
        </authorList>
    </citation>
    <scope>NUCLEOTIDE SEQUENCE [LARGE SCALE GENOMIC DNA]</scope>
    <source>
        <strain evidence="3 4">M1803</strain>
    </source>
</reference>
<keyword evidence="4" id="KW-1185">Reference proteome</keyword>
<evidence type="ECO:0000256" key="2">
    <source>
        <dbReference type="SAM" id="SignalP"/>
    </source>
</evidence>
<dbReference type="KEGG" id="hbs:IPV69_22310"/>
<gene>
    <name evidence="3" type="ORF">IPV69_22310</name>
</gene>
<feature type="chain" id="PRO_5034520852" evidence="2">
    <location>
        <begin position="28"/>
        <end position="221"/>
    </location>
</feature>
<feature type="signal peptide" evidence="2">
    <location>
        <begin position="1"/>
        <end position="27"/>
    </location>
</feature>
<name>A0A7M2WUS2_9BACT</name>
<accession>A0A7M2WUS2</accession>
<keyword evidence="2" id="KW-0732">Signal</keyword>
<dbReference type="PROSITE" id="PS51257">
    <property type="entry name" value="PROKAR_LIPOPROTEIN"/>
    <property type="match status" value="1"/>
</dbReference>
<organism evidence="3 4">
    <name type="scientific">Humisphaera borealis</name>
    <dbReference type="NCBI Taxonomy" id="2807512"/>
    <lineage>
        <taxon>Bacteria</taxon>
        <taxon>Pseudomonadati</taxon>
        <taxon>Planctomycetota</taxon>
        <taxon>Phycisphaerae</taxon>
        <taxon>Tepidisphaerales</taxon>
        <taxon>Tepidisphaeraceae</taxon>
        <taxon>Humisphaera</taxon>
    </lineage>
</organism>
<dbReference type="RefSeq" id="WP_206291940.1">
    <property type="nucleotide sequence ID" value="NZ_CP063458.1"/>
</dbReference>
<evidence type="ECO:0000256" key="1">
    <source>
        <dbReference type="SAM" id="MobiDB-lite"/>
    </source>
</evidence>
<sequence>MMSNRIAIRLVAAALLTTLAGCTQVQSAGQFTDPVRVYIGDYGIHSSLFLPTQDNRYVEYAFGDWGYAVENRNLPQDALGALTASWGAGFGRMYHGIDAETSGPNPPRKPVAMQAVTCDRPDVYTLIDKLDVHFEQLAAKNGSAVVNPETGMSWVREDRDKRYSIANNCNHLTAKTLEDLGCKVSGLVVWSKFSVSAPATASAPPPPKKPAEKIAGWAAIE</sequence>
<feature type="region of interest" description="Disordered" evidence="1">
    <location>
        <begin position="197"/>
        <end position="221"/>
    </location>
</feature>
<protein>
    <submittedName>
        <fullName evidence="3">DUF2459 domain-containing protein</fullName>
    </submittedName>
</protein>
<proteinExistence type="predicted"/>
<evidence type="ECO:0000313" key="4">
    <source>
        <dbReference type="Proteomes" id="UP000593765"/>
    </source>
</evidence>
<dbReference type="AlphaFoldDB" id="A0A7M2WUS2"/>
<dbReference type="EMBL" id="CP063458">
    <property type="protein sequence ID" value="QOV88932.1"/>
    <property type="molecule type" value="Genomic_DNA"/>
</dbReference>